<dbReference type="AlphaFoldDB" id="A0A7M7JRT1"/>
<evidence type="ECO:0000313" key="2">
    <source>
        <dbReference type="Proteomes" id="UP000594260"/>
    </source>
</evidence>
<dbReference type="GeneID" id="111248333"/>
<keyword evidence="2" id="KW-1185">Reference proteome</keyword>
<dbReference type="Proteomes" id="UP000594260">
    <property type="component" value="Unplaced"/>
</dbReference>
<name>A0A7M7JRT1_VARDE</name>
<accession>A0A7M7JRT1</accession>
<evidence type="ECO:0000313" key="1">
    <source>
        <dbReference type="EnsemblMetazoa" id="XP_022656232"/>
    </source>
</evidence>
<organism evidence="1 2">
    <name type="scientific">Varroa destructor</name>
    <name type="common">Honeybee mite</name>
    <dbReference type="NCBI Taxonomy" id="109461"/>
    <lineage>
        <taxon>Eukaryota</taxon>
        <taxon>Metazoa</taxon>
        <taxon>Ecdysozoa</taxon>
        <taxon>Arthropoda</taxon>
        <taxon>Chelicerata</taxon>
        <taxon>Arachnida</taxon>
        <taxon>Acari</taxon>
        <taxon>Parasitiformes</taxon>
        <taxon>Mesostigmata</taxon>
        <taxon>Gamasina</taxon>
        <taxon>Dermanyssoidea</taxon>
        <taxon>Varroidae</taxon>
        <taxon>Varroa</taxon>
    </lineage>
</organism>
<dbReference type="EnsemblMetazoa" id="XM_022800497">
    <property type="protein sequence ID" value="XP_022656232"/>
    <property type="gene ID" value="LOC111248333"/>
</dbReference>
<proteinExistence type="predicted"/>
<dbReference type="InParanoid" id="A0A7M7JRT1"/>
<dbReference type="KEGG" id="vde:111248333"/>
<reference evidence="1" key="1">
    <citation type="submission" date="2021-01" db="UniProtKB">
        <authorList>
            <consortium name="EnsemblMetazoa"/>
        </authorList>
    </citation>
    <scope>IDENTIFICATION</scope>
</reference>
<protein>
    <submittedName>
        <fullName evidence="1">Uncharacterized protein</fullName>
    </submittedName>
</protein>
<dbReference type="RefSeq" id="XP_022656232.1">
    <property type="nucleotide sequence ID" value="XM_022800497.1"/>
</dbReference>
<sequence>MHLDVWQESLWRDVWMLFANGSWRYAVTNINERSPNRVRFRLSVLVPYGLIPSRMNSMRSPQNGLSIPRLEKFILGLSHIGFTRVSVQAAVTSYRCMEKDRTETTKDLHVRGS</sequence>